<keyword evidence="3" id="KW-1185">Reference proteome</keyword>
<dbReference type="EMBL" id="RBKU01000001">
    <property type="protein sequence ID" value="RKR82202.1"/>
    <property type="molecule type" value="Genomic_DNA"/>
</dbReference>
<dbReference type="CDD" id="cd09854">
    <property type="entry name" value="PIN_VapC-like"/>
    <property type="match status" value="1"/>
</dbReference>
<name>A0A495J0G2_9SPHI</name>
<dbReference type="InterPro" id="IPR002716">
    <property type="entry name" value="PIN_dom"/>
</dbReference>
<dbReference type="Proteomes" id="UP000268007">
    <property type="component" value="Unassembled WGS sequence"/>
</dbReference>
<proteinExistence type="predicted"/>
<dbReference type="SUPFAM" id="SSF88723">
    <property type="entry name" value="PIN domain-like"/>
    <property type="match status" value="1"/>
</dbReference>
<gene>
    <name evidence="2" type="ORF">BDD43_2373</name>
</gene>
<dbReference type="OrthoDB" id="1148871at2"/>
<comment type="caution">
    <text evidence="2">The sequence shown here is derived from an EMBL/GenBank/DDBJ whole genome shotgun (WGS) entry which is preliminary data.</text>
</comment>
<dbReference type="Pfam" id="PF13470">
    <property type="entry name" value="PIN_3"/>
    <property type="match status" value="1"/>
</dbReference>
<reference evidence="2 3" key="1">
    <citation type="submission" date="2018-10" db="EMBL/GenBank/DDBJ databases">
        <title>Genomic Encyclopedia of Archaeal and Bacterial Type Strains, Phase II (KMG-II): from individual species to whole genera.</title>
        <authorList>
            <person name="Goeker M."/>
        </authorList>
    </citation>
    <scope>NUCLEOTIDE SEQUENCE [LARGE SCALE GENOMIC DNA]</scope>
    <source>
        <strain evidence="2 3">DSM 18602</strain>
    </source>
</reference>
<evidence type="ECO:0000313" key="3">
    <source>
        <dbReference type="Proteomes" id="UP000268007"/>
    </source>
</evidence>
<dbReference type="Gene3D" id="3.40.50.1010">
    <property type="entry name" value="5'-nuclease"/>
    <property type="match status" value="1"/>
</dbReference>
<protein>
    <submittedName>
        <fullName evidence="2">Putative nucleic acid-binding protein</fullName>
    </submittedName>
</protein>
<feature type="domain" description="PIN" evidence="1">
    <location>
        <begin position="4"/>
        <end position="117"/>
    </location>
</feature>
<organism evidence="2 3">
    <name type="scientific">Mucilaginibacter gracilis</name>
    <dbReference type="NCBI Taxonomy" id="423350"/>
    <lineage>
        <taxon>Bacteria</taxon>
        <taxon>Pseudomonadati</taxon>
        <taxon>Bacteroidota</taxon>
        <taxon>Sphingobacteriia</taxon>
        <taxon>Sphingobacteriales</taxon>
        <taxon>Sphingobacteriaceae</taxon>
        <taxon>Mucilaginibacter</taxon>
    </lineage>
</organism>
<dbReference type="InterPro" id="IPR029060">
    <property type="entry name" value="PIN-like_dom_sf"/>
</dbReference>
<evidence type="ECO:0000259" key="1">
    <source>
        <dbReference type="Pfam" id="PF13470"/>
    </source>
</evidence>
<evidence type="ECO:0000313" key="2">
    <source>
        <dbReference type="EMBL" id="RKR82202.1"/>
    </source>
</evidence>
<dbReference type="AlphaFoldDB" id="A0A495J0G2"/>
<accession>A0A495J0G2</accession>
<dbReference type="RefSeq" id="WP_121197826.1">
    <property type="nucleotide sequence ID" value="NZ_RBKU01000001.1"/>
</dbReference>
<sequence>MTNVFVDTNIIIDLLADRQPFSKFAIEIFDKAEKKQVQLYTSSHSYATTHYLLKKYLPEHELRELLLSLLDMVTIIAVDVTIIKNSLQSKHKDFEDAIQIFAANTIPQMDFLVTRNLKDFKDTGVKVLPPDELLQYI</sequence>